<dbReference type="RefSeq" id="WP_159804964.1">
    <property type="nucleotide sequence ID" value="NZ_BLJE01000001.1"/>
</dbReference>
<evidence type="ECO:0000313" key="3">
    <source>
        <dbReference type="Proteomes" id="UP000436822"/>
    </source>
</evidence>
<feature type="transmembrane region" description="Helical" evidence="1">
    <location>
        <begin position="44"/>
        <end position="68"/>
    </location>
</feature>
<dbReference type="Proteomes" id="UP000436822">
    <property type="component" value="Unassembled WGS sequence"/>
</dbReference>
<keyword evidence="1" id="KW-1133">Transmembrane helix</keyword>
<dbReference type="EMBL" id="BLJE01000001">
    <property type="protein sequence ID" value="GFE64093.1"/>
    <property type="molecule type" value="Genomic_DNA"/>
</dbReference>
<organism evidence="2 3">
    <name type="scientific">Litoreibacter roseus</name>
    <dbReference type="NCBI Taxonomy" id="2601869"/>
    <lineage>
        <taxon>Bacteria</taxon>
        <taxon>Pseudomonadati</taxon>
        <taxon>Pseudomonadota</taxon>
        <taxon>Alphaproteobacteria</taxon>
        <taxon>Rhodobacterales</taxon>
        <taxon>Roseobacteraceae</taxon>
        <taxon>Litoreibacter</taxon>
    </lineage>
</organism>
<evidence type="ECO:0000256" key="1">
    <source>
        <dbReference type="SAM" id="Phobius"/>
    </source>
</evidence>
<evidence type="ECO:0000313" key="2">
    <source>
        <dbReference type="EMBL" id="GFE64093.1"/>
    </source>
</evidence>
<proteinExistence type="predicted"/>
<dbReference type="PROSITE" id="PS51257">
    <property type="entry name" value="PROKAR_LIPOPROTEIN"/>
    <property type="match status" value="1"/>
</dbReference>
<feature type="transmembrane region" description="Helical" evidence="1">
    <location>
        <begin position="12"/>
        <end position="32"/>
    </location>
</feature>
<protein>
    <recommendedName>
        <fullName evidence="4">Lipoprotein</fullName>
    </recommendedName>
</protein>
<dbReference type="AlphaFoldDB" id="A0A6N6JCN7"/>
<reference evidence="2 3" key="1">
    <citation type="submission" date="2019-12" db="EMBL/GenBank/DDBJ databases">
        <title>Litoreibacter badius sp. nov., a novel bacteriochlorophyll a-containing bacterium in the genus Litoreibacter.</title>
        <authorList>
            <person name="Kanamuro M."/>
            <person name="Takabe Y."/>
            <person name="Mori K."/>
            <person name="Takaichi S."/>
            <person name="Hanada S."/>
        </authorList>
    </citation>
    <scope>NUCLEOTIDE SEQUENCE [LARGE SCALE GENOMIC DNA]</scope>
    <source>
        <strain evidence="2 3">K6</strain>
    </source>
</reference>
<gene>
    <name evidence="2" type="ORF">KIN_11670</name>
</gene>
<evidence type="ECO:0008006" key="4">
    <source>
        <dbReference type="Google" id="ProtNLM"/>
    </source>
</evidence>
<accession>A0A6N6JCN7</accession>
<dbReference type="OrthoDB" id="7690529at2"/>
<comment type="caution">
    <text evidence="2">The sequence shown here is derived from an EMBL/GenBank/DDBJ whole genome shotgun (WGS) entry which is preliminary data.</text>
</comment>
<keyword evidence="3" id="KW-1185">Reference proteome</keyword>
<name>A0A6N6JCN7_9RHOB</name>
<sequence>MRDTLNKSLEILIWISTGFLVLISCYSGAMIIRYGGLIPGSETWAIIGGFLTIIFGVTTSFVFAGLCFQVMDIRNFTKHMAMGIKRLQK</sequence>
<keyword evidence="1" id="KW-0472">Membrane</keyword>
<keyword evidence="1" id="KW-0812">Transmembrane</keyword>